<dbReference type="EMBL" id="LR798280">
    <property type="protein sequence ID" value="CAB5219872.1"/>
    <property type="molecule type" value="Genomic_DNA"/>
</dbReference>
<proteinExistence type="predicted"/>
<name>A0A6J5KM00_9CAUD</name>
<sequence length="68" mass="7648">MTESKRISEWLIRIANEANELNVLFTNGQLSHEELLDAIRQNYEVLSVMTKVASGIAYMRGISPPKGL</sequence>
<organism evidence="1">
    <name type="scientific">uncultured Caudovirales phage</name>
    <dbReference type="NCBI Taxonomy" id="2100421"/>
    <lineage>
        <taxon>Viruses</taxon>
        <taxon>Duplodnaviria</taxon>
        <taxon>Heunggongvirae</taxon>
        <taxon>Uroviricota</taxon>
        <taxon>Caudoviricetes</taxon>
        <taxon>Peduoviridae</taxon>
        <taxon>Maltschvirus</taxon>
        <taxon>Maltschvirus maltsch</taxon>
    </lineage>
</organism>
<accession>A0A6J5KM00</accession>
<dbReference type="EMBL" id="LR796166">
    <property type="protein sequence ID" value="CAB4122425.1"/>
    <property type="molecule type" value="Genomic_DNA"/>
</dbReference>
<evidence type="ECO:0000313" key="2">
    <source>
        <dbReference type="EMBL" id="CAB4124511.1"/>
    </source>
</evidence>
<evidence type="ECO:0000313" key="1">
    <source>
        <dbReference type="EMBL" id="CAB4122425.1"/>
    </source>
</evidence>
<evidence type="ECO:0000313" key="3">
    <source>
        <dbReference type="EMBL" id="CAB5219872.1"/>
    </source>
</evidence>
<protein>
    <submittedName>
        <fullName evidence="1">Uncharacterized protein</fullName>
    </submittedName>
</protein>
<reference evidence="1" key="1">
    <citation type="submission" date="2020-04" db="EMBL/GenBank/DDBJ databases">
        <authorList>
            <person name="Chiriac C."/>
            <person name="Salcher M."/>
            <person name="Ghai R."/>
            <person name="Kavagutti S V."/>
        </authorList>
    </citation>
    <scope>NUCLEOTIDE SEQUENCE</scope>
</reference>
<dbReference type="EMBL" id="LR796190">
    <property type="protein sequence ID" value="CAB4124511.1"/>
    <property type="molecule type" value="Genomic_DNA"/>
</dbReference>
<gene>
    <name evidence="3" type="ORF">UFOVP234_56</name>
    <name evidence="1" type="ORF">UFOVP35_16</name>
    <name evidence="2" type="ORF">UFOVP52_31</name>
</gene>